<organism evidence="1">
    <name type="scientific">Anguilla anguilla</name>
    <name type="common">European freshwater eel</name>
    <name type="synonym">Muraena anguilla</name>
    <dbReference type="NCBI Taxonomy" id="7936"/>
    <lineage>
        <taxon>Eukaryota</taxon>
        <taxon>Metazoa</taxon>
        <taxon>Chordata</taxon>
        <taxon>Craniata</taxon>
        <taxon>Vertebrata</taxon>
        <taxon>Euteleostomi</taxon>
        <taxon>Actinopterygii</taxon>
        <taxon>Neopterygii</taxon>
        <taxon>Teleostei</taxon>
        <taxon>Anguilliformes</taxon>
        <taxon>Anguillidae</taxon>
        <taxon>Anguilla</taxon>
    </lineage>
</organism>
<reference evidence="1" key="2">
    <citation type="journal article" date="2015" name="Fish Shellfish Immunol.">
        <title>Early steps in the European eel (Anguilla anguilla)-Vibrio vulnificus interaction in the gills: Role of the RtxA13 toxin.</title>
        <authorList>
            <person name="Callol A."/>
            <person name="Pajuelo D."/>
            <person name="Ebbesson L."/>
            <person name="Teles M."/>
            <person name="MacKenzie S."/>
            <person name="Amaro C."/>
        </authorList>
    </citation>
    <scope>NUCLEOTIDE SEQUENCE</scope>
</reference>
<accession>A0A0E9UEN8</accession>
<dbReference type="AlphaFoldDB" id="A0A0E9UEN8"/>
<evidence type="ECO:0000313" key="1">
    <source>
        <dbReference type="EMBL" id="JAH64232.1"/>
    </source>
</evidence>
<sequence length="49" mass="5345">MKPVSTVLNQTLDYNIAPLNVTVNGSIKIIPSCENDYGEQFSVFTKGTP</sequence>
<dbReference type="EMBL" id="GBXM01044345">
    <property type="protein sequence ID" value="JAH64232.1"/>
    <property type="molecule type" value="Transcribed_RNA"/>
</dbReference>
<reference evidence="1" key="1">
    <citation type="submission" date="2014-11" db="EMBL/GenBank/DDBJ databases">
        <authorList>
            <person name="Amaro Gonzalez C."/>
        </authorList>
    </citation>
    <scope>NUCLEOTIDE SEQUENCE</scope>
</reference>
<proteinExistence type="predicted"/>
<name>A0A0E9UEN8_ANGAN</name>
<protein>
    <submittedName>
        <fullName evidence="1">Uncharacterized protein</fullName>
    </submittedName>
</protein>